<dbReference type="HOGENOM" id="CLU_808906_0_0_1"/>
<organism evidence="1 2">
    <name type="scientific">Botryotinia fuckeliana (strain T4)</name>
    <name type="common">Noble rot fungus</name>
    <name type="synonym">Botrytis cinerea</name>
    <dbReference type="NCBI Taxonomy" id="999810"/>
    <lineage>
        <taxon>Eukaryota</taxon>
        <taxon>Fungi</taxon>
        <taxon>Dikarya</taxon>
        <taxon>Ascomycota</taxon>
        <taxon>Pezizomycotina</taxon>
        <taxon>Leotiomycetes</taxon>
        <taxon>Helotiales</taxon>
        <taxon>Sclerotiniaceae</taxon>
        <taxon>Botrytis</taxon>
    </lineage>
</organism>
<dbReference type="AlphaFoldDB" id="G2YPB0"/>
<name>G2YPB0_BOTF4</name>
<reference evidence="2" key="1">
    <citation type="journal article" date="2011" name="PLoS Genet.">
        <title>Genomic analysis of the necrotrophic fungal pathogens Sclerotinia sclerotiorum and Botrytis cinerea.</title>
        <authorList>
            <person name="Amselem J."/>
            <person name="Cuomo C.A."/>
            <person name="van Kan J.A."/>
            <person name="Viaud M."/>
            <person name="Benito E.P."/>
            <person name="Couloux A."/>
            <person name="Coutinho P.M."/>
            <person name="de Vries R.P."/>
            <person name="Dyer P.S."/>
            <person name="Fillinger S."/>
            <person name="Fournier E."/>
            <person name="Gout L."/>
            <person name="Hahn M."/>
            <person name="Kohn L."/>
            <person name="Lapalu N."/>
            <person name="Plummer K.M."/>
            <person name="Pradier J.M."/>
            <person name="Quevillon E."/>
            <person name="Sharon A."/>
            <person name="Simon A."/>
            <person name="ten Have A."/>
            <person name="Tudzynski B."/>
            <person name="Tudzynski P."/>
            <person name="Wincker P."/>
            <person name="Andrew M."/>
            <person name="Anthouard V."/>
            <person name="Beever R.E."/>
            <person name="Beffa R."/>
            <person name="Benoit I."/>
            <person name="Bouzid O."/>
            <person name="Brault B."/>
            <person name="Chen Z."/>
            <person name="Choquer M."/>
            <person name="Collemare J."/>
            <person name="Cotton P."/>
            <person name="Danchin E.G."/>
            <person name="Da Silva C."/>
            <person name="Gautier A."/>
            <person name="Giraud C."/>
            <person name="Giraud T."/>
            <person name="Gonzalez C."/>
            <person name="Grossetete S."/>
            <person name="Guldener U."/>
            <person name="Henrissat B."/>
            <person name="Howlett B.J."/>
            <person name="Kodira C."/>
            <person name="Kretschmer M."/>
            <person name="Lappartient A."/>
            <person name="Leroch M."/>
            <person name="Levis C."/>
            <person name="Mauceli E."/>
            <person name="Neuveglise C."/>
            <person name="Oeser B."/>
            <person name="Pearson M."/>
            <person name="Poulain J."/>
            <person name="Poussereau N."/>
            <person name="Quesneville H."/>
            <person name="Rascle C."/>
            <person name="Schumacher J."/>
            <person name="Segurens B."/>
            <person name="Sexton A."/>
            <person name="Silva E."/>
            <person name="Sirven C."/>
            <person name="Soanes D.M."/>
            <person name="Talbot N.J."/>
            <person name="Templeton M."/>
            <person name="Yandava C."/>
            <person name="Yarden O."/>
            <person name="Zeng Q."/>
            <person name="Rollins J.A."/>
            <person name="Lebrun M.H."/>
            <person name="Dickman M."/>
        </authorList>
    </citation>
    <scope>NUCLEOTIDE SEQUENCE [LARGE SCALE GENOMIC DNA]</scope>
    <source>
        <strain evidence="2">T4</strain>
    </source>
</reference>
<dbReference type="EMBL" id="FQ790347">
    <property type="protein sequence ID" value="CCD53458.1"/>
    <property type="molecule type" value="Genomic_DNA"/>
</dbReference>
<dbReference type="OrthoDB" id="4895350at2759"/>
<dbReference type="InParanoid" id="G2YPB0"/>
<evidence type="ECO:0000313" key="2">
    <source>
        <dbReference type="Proteomes" id="UP000008177"/>
    </source>
</evidence>
<dbReference type="Proteomes" id="UP000008177">
    <property type="component" value="Unplaced contigs"/>
</dbReference>
<dbReference type="STRING" id="999810.G2YPB0"/>
<evidence type="ECO:0000313" key="1">
    <source>
        <dbReference type="EMBL" id="CCD53458.1"/>
    </source>
</evidence>
<dbReference type="eggNOG" id="ENOG502SVDE">
    <property type="taxonomic scope" value="Eukaryota"/>
</dbReference>
<proteinExistence type="predicted"/>
<sequence>MGIPYLFEDNEKTFQTQEWYFLLSQSADVYKNCVVKTITHVKNLRSKVVHEYLQAIIEDVDTGNRTRLIAERQTKQDQVILGRWASKKSFELLSSSSSSSSSPSGDLPLPLFSITFDSPSFKVLDLAGILAKTTEIGGSYNLLTKNCYWFAYTAYTALKLKFNGLEEHWHFWKWRGSLILFKGKAGGKAGEFQVEIDSRMRWAPGKPTPTWEFLDEFYKSVIRLEADSSEEAEDIIEENLTTYIMSDMDKSKTLGAMQYADFPQNLSSDLGLDEAYEEAKQLSGISEYIKVYNDYKENERVQEPDNYEVLTPEGFQALELTPEDTEKLEYSVKAMVGQILAEY</sequence>
<gene>
    <name evidence="1" type="ORF">BofuT4_P135030.1</name>
</gene>
<protein>
    <submittedName>
        <fullName evidence="1">Uncharacterized protein</fullName>
    </submittedName>
</protein>
<accession>G2YPB0</accession>